<evidence type="ECO:0000313" key="3">
    <source>
        <dbReference type="EMBL" id="RAL19289.1"/>
    </source>
</evidence>
<dbReference type="PROSITE" id="PS50846">
    <property type="entry name" value="HMA_2"/>
    <property type="match status" value="1"/>
</dbReference>
<proteinExistence type="predicted"/>
<dbReference type="AlphaFoldDB" id="A0A328BYX4"/>
<dbReference type="OrthoDB" id="9814359at2"/>
<dbReference type="GO" id="GO:0046872">
    <property type="term" value="F:metal ion binding"/>
    <property type="evidence" value="ECO:0007669"/>
    <property type="project" value="UniProtKB-KW"/>
</dbReference>
<dbReference type="Gene3D" id="3.30.70.100">
    <property type="match status" value="1"/>
</dbReference>
<dbReference type="RefSeq" id="WP_111749575.1">
    <property type="nucleotide sequence ID" value="NZ_PTPX01000007.1"/>
</dbReference>
<dbReference type="Proteomes" id="UP000248689">
    <property type="component" value="Unassembled WGS sequence"/>
</dbReference>
<evidence type="ECO:0000256" key="1">
    <source>
        <dbReference type="ARBA" id="ARBA00022723"/>
    </source>
</evidence>
<accession>A0A328BYX4</accession>
<dbReference type="Pfam" id="PF00403">
    <property type="entry name" value="HMA"/>
    <property type="match status" value="1"/>
</dbReference>
<feature type="domain" description="HMA" evidence="2">
    <location>
        <begin position="2"/>
        <end position="65"/>
    </location>
</feature>
<sequence>MSTITLQLRGLHCGHCVKSVENGLKALPTVTHVQVDLNSQTAIVESEESLQTLVETIYDLGFEAKGA</sequence>
<evidence type="ECO:0000313" key="4">
    <source>
        <dbReference type="Proteomes" id="UP000248689"/>
    </source>
</evidence>
<dbReference type="SUPFAM" id="SSF55008">
    <property type="entry name" value="HMA, heavy metal-associated domain"/>
    <property type="match status" value="1"/>
</dbReference>
<dbReference type="InterPro" id="IPR006121">
    <property type="entry name" value="HMA_dom"/>
</dbReference>
<evidence type="ECO:0000259" key="2">
    <source>
        <dbReference type="PROSITE" id="PS50846"/>
    </source>
</evidence>
<dbReference type="EMBL" id="PTPX01000007">
    <property type="protein sequence ID" value="RAL19289.1"/>
    <property type="molecule type" value="Genomic_DNA"/>
</dbReference>
<comment type="caution">
    <text evidence="3">The sequence shown here is derived from an EMBL/GenBank/DDBJ whole genome shotgun (WGS) entry which is preliminary data.</text>
</comment>
<organism evidence="3 4">
    <name type="scientific">Glaesserella australis</name>
    <dbReference type="NCBI Taxonomy" id="2094024"/>
    <lineage>
        <taxon>Bacteria</taxon>
        <taxon>Pseudomonadati</taxon>
        <taxon>Pseudomonadota</taxon>
        <taxon>Gammaproteobacteria</taxon>
        <taxon>Pasteurellales</taxon>
        <taxon>Pasteurellaceae</taxon>
        <taxon>Glaesserella</taxon>
    </lineage>
</organism>
<dbReference type="FunFam" id="3.30.70.100:FF:000001">
    <property type="entry name" value="ATPase copper transporting beta"/>
    <property type="match status" value="1"/>
</dbReference>
<dbReference type="CDD" id="cd00371">
    <property type="entry name" value="HMA"/>
    <property type="match status" value="1"/>
</dbReference>
<keyword evidence="1" id="KW-0479">Metal-binding</keyword>
<name>A0A328BYX4_9PAST</name>
<keyword evidence="4" id="KW-1185">Reference proteome</keyword>
<protein>
    <recommendedName>
        <fullName evidence="2">HMA domain-containing protein</fullName>
    </recommendedName>
</protein>
<dbReference type="InterPro" id="IPR017969">
    <property type="entry name" value="Heavy-metal-associated_CS"/>
</dbReference>
<dbReference type="PROSITE" id="PS01047">
    <property type="entry name" value="HMA_1"/>
    <property type="match status" value="1"/>
</dbReference>
<dbReference type="InterPro" id="IPR036163">
    <property type="entry name" value="HMA_dom_sf"/>
</dbReference>
<reference evidence="4" key="1">
    <citation type="submission" date="2018-02" db="EMBL/GenBank/DDBJ databases">
        <title>Glaesserella australis sp. nov., isolated from the lungs of pigs.</title>
        <authorList>
            <person name="Turni C."/>
            <person name="Christensen H."/>
        </authorList>
    </citation>
    <scope>NUCLEOTIDE SEQUENCE [LARGE SCALE GENOMIC DNA]</scope>
    <source>
        <strain evidence="4">HS4635</strain>
    </source>
</reference>
<gene>
    <name evidence="3" type="ORF">C5N92_03995</name>
</gene>